<evidence type="ECO:0000256" key="16">
    <source>
        <dbReference type="PIRSR" id="PIRSR006337-3"/>
    </source>
</evidence>
<reference evidence="20" key="1">
    <citation type="submission" date="2016-12" db="EMBL/GenBank/DDBJ databases">
        <title>Comparative genomics of four Isosphaeraceae planctomycetes: a common pool of plasmids and glycoside hydrolase genes.</title>
        <authorList>
            <person name="Ivanova A."/>
        </authorList>
    </citation>
    <scope>NUCLEOTIDE SEQUENCE [LARGE SCALE GENOMIC DNA]</scope>
    <source>
        <strain evidence="20">PX4</strain>
    </source>
</reference>
<feature type="active site" description="Proton donor" evidence="15">
    <location>
        <position position="315"/>
    </location>
</feature>
<evidence type="ECO:0000256" key="13">
    <source>
        <dbReference type="NCBIfam" id="TIGR02402"/>
    </source>
</evidence>
<dbReference type="KEGG" id="pbor:BSF38_02409"/>
<keyword evidence="7 14" id="KW-0378">Hydrolase</keyword>
<evidence type="ECO:0000256" key="4">
    <source>
        <dbReference type="ARBA" id="ARBA00012268"/>
    </source>
</evidence>
<dbReference type="SMART" id="SM00642">
    <property type="entry name" value="Aamy"/>
    <property type="match status" value="1"/>
</dbReference>
<dbReference type="UniPathway" id="UPA00299"/>
<dbReference type="STRING" id="1387353.BSF38_02409"/>
<comment type="catalytic activity">
    <reaction evidence="12 14">
        <text>hydrolysis of (1-&gt;4)-alpha-D-glucosidic linkage in 4-alpha-D-[(1-&gt;4)-alpha-D-glucanosyl]n trehalose to yield trehalose and (1-&gt;4)-alpha-D-glucan.</text>
        <dbReference type="EC" id="3.2.1.141"/>
    </reaction>
</comment>
<evidence type="ECO:0000256" key="17">
    <source>
        <dbReference type="SAM" id="MobiDB-lite"/>
    </source>
</evidence>
<feature type="site" description="Transition state stabilizer" evidence="16">
    <location>
        <position position="410"/>
    </location>
</feature>
<keyword evidence="9 14" id="KW-0326">Glycosidase</keyword>
<dbReference type="InterPro" id="IPR013783">
    <property type="entry name" value="Ig-like_fold"/>
</dbReference>
<evidence type="ECO:0000256" key="14">
    <source>
        <dbReference type="PIRNR" id="PIRNR006337"/>
    </source>
</evidence>
<dbReference type="Gene3D" id="1.10.10.760">
    <property type="entry name" value="E-set domains of sugar-utilizing enzymes"/>
    <property type="match status" value="1"/>
</dbReference>
<evidence type="ECO:0000256" key="5">
    <source>
        <dbReference type="ARBA" id="ARBA00015938"/>
    </source>
</evidence>
<evidence type="ECO:0000256" key="2">
    <source>
        <dbReference type="ARBA" id="ARBA00005199"/>
    </source>
</evidence>
<feature type="region of interest" description="Disordered" evidence="17">
    <location>
        <begin position="1"/>
        <end position="27"/>
    </location>
</feature>
<dbReference type="CDD" id="cd11325">
    <property type="entry name" value="AmyAc_GTHase"/>
    <property type="match status" value="1"/>
</dbReference>
<dbReference type="GO" id="GO:0033942">
    <property type="term" value="F:4-alpha-D-(1-&gt;4)-alpha-D-glucanotrehalose trehalohydrolase activity"/>
    <property type="evidence" value="ECO:0007669"/>
    <property type="project" value="UniProtKB-EC"/>
</dbReference>
<evidence type="ECO:0000256" key="6">
    <source>
        <dbReference type="ARBA" id="ARBA00022490"/>
    </source>
</evidence>
<dbReference type="Pfam" id="PF11941">
    <property type="entry name" value="DUF3459"/>
    <property type="match status" value="1"/>
</dbReference>
<dbReference type="Proteomes" id="UP000186309">
    <property type="component" value="Chromosome"/>
</dbReference>
<accession>A0A1U7CPT7</accession>
<dbReference type="OrthoDB" id="226102at2"/>
<sequence>MSSRDRSTTPDRSSDHHGFSRRLPVGAEVQPGGGVHFRVWAPLRRRVEVIVEPKQTFELSPEADGYFSGFSRIAGVGSRYRYRLDGENRFPDPASRFQPEGPHGPSQVVDPSSFAWTDASWKGLTLTGQVLYEMHVGSFTREGTWTAAIERLPRLRELGVTTIELMPVAEFAGAFGWGYDGVDLFAPYHFYGEPDDARRFVDRAHALGLGVILDVVYNHFGPDGCYHRAFSDDYLHVDRASGWGDALNFDGPGSTPTRAFFIANAGYWIDEFHFDGLRLDATQAIHDSSSDHIITAISRRAREAAGARSILIFAENEPQNVRQIRPESVGGFGLDCLWNDDFHHASRVALTGRAEAYYGDYLGTPQELISAVKWGFLFQGQTVKWQQKRRGTPTFGVPAAHFLVYLENHDQVANSARGLRLINLTSPGRYRALMGLCLLSPQTPLLFQGQELGSRRPFLYFSDHHDELAKAVCEGRREELAGFRSTTHPELLDYLADPGAESTFLATKLEEPADYRRVPEFLLIQDLLQLRRDDPIFRAQKSESIQGAVIGPEAFVLRYFGDADDSRLIVINLGRDLYPTANTEPLLAPPPGMDWSVLWFSEHPRYGGSGIPPLESGQPWRIAGHSAVVLKPSPAPSRPDDPGMGTAAIEDYDIHPALRARRRSE</sequence>
<evidence type="ECO:0000256" key="3">
    <source>
        <dbReference type="ARBA" id="ARBA00008061"/>
    </source>
</evidence>
<evidence type="ECO:0000256" key="7">
    <source>
        <dbReference type="ARBA" id="ARBA00022801"/>
    </source>
</evidence>
<dbReference type="Gene3D" id="3.20.20.80">
    <property type="entry name" value="Glycosidases"/>
    <property type="match status" value="1"/>
</dbReference>
<feature type="active site" description="Nucleophile" evidence="15">
    <location>
        <position position="280"/>
    </location>
</feature>
<dbReference type="EMBL" id="CP019082">
    <property type="protein sequence ID" value="APW60916.1"/>
    <property type="molecule type" value="Genomic_DNA"/>
</dbReference>
<evidence type="ECO:0000256" key="10">
    <source>
        <dbReference type="ARBA" id="ARBA00032057"/>
    </source>
</evidence>
<dbReference type="GO" id="GO:0005737">
    <property type="term" value="C:cytoplasm"/>
    <property type="evidence" value="ECO:0007669"/>
    <property type="project" value="UniProtKB-SubCell"/>
</dbReference>
<comment type="subcellular location">
    <subcellularLocation>
        <location evidence="1 15">Cytoplasm</location>
    </subcellularLocation>
</comment>
<dbReference type="InterPro" id="IPR006047">
    <property type="entry name" value="GH13_cat_dom"/>
</dbReference>
<evidence type="ECO:0000313" key="19">
    <source>
        <dbReference type="EMBL" id="APW60916.1"/>
    </source>
</evidence>
<evidence type="ECO:0000256" key="8">
    <source>
        <dbReference type="ARBA" id="ARBA00023277"/>
    </source>
</evidence>
<comment type="similarity">
    <text evidence="3 14">Belongs to the glycosyl hydrolase 13 family.</text>
</comment>
<dbReference type="SUPFAM" id="SSF51445">
    <property type="entry name" value="(Trans)glycosidases"/>
    <property type="match status" value="1"/>
</dbReference>
<feature type="domain" description="Glycosyl hydrolase family 13 catalytic" evidence="18">
    <location>
        <begin position="133"/>
        <end position="484"/>
    </location>
</feature>
<evidence type="ECO:0000256" key="1">
    <source>
        <dbReference type="ARBA" id="ARBA00004496"/>
    </source>
</evidence>
<evidence type="ECO:0000256" key="15">
    <source>
        <dbReference type="PIRSR" id="PIRSR006337-1"/>
    </source>
</evidence>
<dbReference type="InterPro" id="IPR014756">
    <property type="entry name" value="Ig_E-set"/>
</dbReference>
<dbReference type="NCBIfam" id="TIGR02402">
    <property type="entry name" value="trehalose_TreZ"/>
    <property type="match status" value="1"/>
</dbReference>
<dbReference type="PANTHER" id="PTHR43651">
    <property type="entry name" value="1,4-ALPHA-GLUCAN-BRANCHING ENZYME"/>
    <property type="match status" value="1"/>
</dbReference>
<comment type="pathway">
    <text evidence="2 14">Glycan biosynthesis; trehalose biosynthesis.</text>
</comment>
<keyword evidence="20" id="KW-1185">Reference proteome</keyword>
<name>A0A1U7CPT7_9BACT</name>
<dbReference type="CDD" id="cd02853">
    <property type="entry name" value="E_set_MTHase_like_N"/>
    <property type="match status" value="1"/>
</dbReference>
<dbReference type="RefSeq" id="WP_083713861.1">
    <property type="nucleotide sequence ID" value="NZ_CP019082.1"/>
</dbReference>
<proteinExistence type="inferred from homology"/>
<dbReference type="SUPFAM" id="SSF81296">
    <property type="entry name" value="E set domains"/>
    <property type="match status" value="1"/>
</dbReference>
<evidence type="ECO:0000256" key="11">
    <source>
        <dbReference type="ARBA" id="ARBA00033284"/>
    </source>
</evidence>
<keyword evidence="6" id="KW-0963">Cytoplasm</keyword>
<dbReference type="AlphaFoldDB" id="A0A1U7CPT7"/>
<organism evidence="19 20">
    <name type="scientific">Paludisphaera borealis</name>
    <dbReference type="NCBI Taxonomy" id="1387353"/>
    <lineage>
        <taxon>Bacteria</taxon>
        <taxon>Pseudomonadati</taxon>
        <taxon>Planctomycetota</taxon>
        <taxon>Planctomycetia</taxon>
        <taxon>Isosphaerales</taxon>
        <taxon>Isosphaeraceae</taxon>
        <taxon>Paludisphaera</taxon>
    </lineage>
</organism>
<dbReference type="EC" id="3.2.1.141" evidence="4 13"/>
<evidence type="ECO:0000256" key="9">
    <source>
        <dbReference type="ARBA" id="ARBA00023295"/>
    </source>
</evidence>
<feature type="region of interest" description="Disordered" evidence="17">
    <location>
        <begin position="631"/>
        <end position="665"/>
    </location>
</feature>
<gene>
    <name evidence="19" type="ORF">BSF38_02409</name>
</gene>
<dbReference type="Gene3D" id="2.60.40.10">
    <property type="entry name" value="Immunoglobulins"/>
    <property type="match status" value="1"/>
</dbReference>
<evidence type="ECO:0000313" key="20">
    <source>
        <dbReference type="Proteomes" id="UP000186309"/>
    </source>
</evidence>
<feature type="region of interest" description="Disordered" evidence="17">
    <location>
        <begin position="91"/>
        <end position="110"/>
    </location>
</feature>
<dbReference type="GO" id="GO:0005992">
    <property type="term" value="P:trehalose biosynthetic process"/>
    <property type="evidence" value="ECO:0007669"/>
    <property type="project" value="UniProtKB-UniRule"/>
</dbReference>
<dbReference type="Pfam" id="PF00128">
    <property type="entry name" value="Alpha-amylase"/>
    <property type="match status" value="1"/>
</dbReference>
<dbReference type="InterPro" id="IPR017853">
    <property type="entry name" value="GH"/>
</dbReference>
<dbReference type="PIRSF" id="PIRSF006337">
    <property type="entry name" value="Trehalose_TreZ"/>
    <property type="match status" value="1"/>
</dbReference>
<evidence type="ECO:0000259" key="18">
    <source>
        <dbReference type="SMART" id="SM00642"/>
    </source>
</evidence>
<protein>
    <recommendedName>
        <fullName evidence="5 13">Malto-oligosyltrehalose trehalohydrolase</fullName>
        <shortName evidence="14">MTHase</shortName>
        <ecNumber evidence="4 13">3.2.1.141</ecNumber>
    </recommendedName>
    <alternativeName>
        <fullName evidence="11 14">4-alpha-D-((1-&gt;4)-alpha-D-glucano)trehalose trehalohydrolase</fullName>
    </alternativeName>
    <alternativeName>
        <fullName evidence="10 14">Maltooligosyl trehalose trehalohydrolase</fullName>
    </alternativeName>
</protein>
<dbReference type="InterPro" id="IPR022567">
    <property type="entry name" value="DUF3459"/>
</dbReference>
<dbReference type="PANTHER" id="PTHR43651:SF11">
    <property type="entry name" value="MALTO-OLIGOSYLTREHALOSE TREHALOHYDROLASE"/>
    <property type="match status" value="1"/>
</dbReference>
<dbReference type="InterPro" id="IPR012768">
    <property type="entry name" value="Trehalose_TreZ"/>
</dbReference>
<keyword evidence="8" id="KW-0119">Carbohydrate metabolism</keyword>
<feature type="compositionally biased region" description="Basic and acidic residues" evidence="17">
    <location>
        <begin position="1"/>
        <end position="18"/>
    </location>
</feature>
<evidence type="ECO:0000256" key="12">
    <source>
        <dbReference type="ARBA" id="ARBA00034013"/>
    </source>
</evidence>
<dbReference type="InterPro" id="IPR044901">
    <property type="entry name" value="Trehalose_TreZ_E-set_sf"/>
</dbReference>